<dbReference type="EMBL" id="JACICD010000002">
    <property type="protein sequence ID" value="MBB3770586.1"/>
    <property type="molecule type" value="Genomic_DNA"/>
</dbReference>
<dbReference type="Pfam" id="PF10947">
    <property type="entry name" value="DUF2628"/>
    <property type="match status" value="1"/>
</dbReference>
<sequence>MTVWTVFEPDGADETANTLDWADGVVLVPEKLSWTAIVLAPLVLLVHRLWLALIGYVLLQGLIGFAASQLELERGVPLLALMVNIAVAIALPSLRRSSLAWRGFEEAGAVAAPTLEAAEQRYFEARLGGAGLRPLARSPGSPLAVTPVPRPTAGPVLGLFPEAGR</sequence>
<reference evidence="2 3" key="1">
    <citation type="submission" date="2020-08" db="EMBL/GenBank/DDBJ databases">
        <title>Genomic Encyclopedia of Type Strains, Phase IV (KMG-IV): sequencing the most valuable type-strain genomes for metagenomic binning, comparative biology and taxonomic classification.</title>
        <authorList>
            <person name="Goeker M."/>
        </authorList>
    </citation>
    <scope>NUCLEOTIDE SEQUENCE [LARGE SCALE GENOMIC DNA]</scope>
    <source>
        <strain evidence="2 3">DSM 5895</strain>
    </source>
</reference>
<feature type="transmembrane region" description="Helical" evidence="1">
    <location>
        <begin position="76"/>
        <end position="94"/>
    </location>
</feature>
<evidence type="ECO:0000313" key="3">
    <source>
        <dbReference type="Proteomes" id="UP000533469"/>
    </source>
</evidence>
<dbReference type="Proteomes" id="UP000533469">
    <property type="component" value="Unassembled WGS sequence"/>
</dbReference>
<evidence type="ECO:0000256" key="1">
    <source>
        <dbReference type="SAM" id="Phobius"/>
    </source>
</evidence>
<gene>
    <name evidence="2" type="ORF">FHS55_001181</name>
</gene>
<dbReference type="InterPro" id="IPR024399">
    <property type="entry name" value="DUF2628"/>
</dbReference>
<protein>
    <recommendedName>
        <fullName evidence="4">DUF2628 domain-containing protein</fullName>
    </recommendedName>
</protein>
<name>A0A839Z7T2_9HYPH</name>
<keyword evidence="3" id="KW-1185">Reference proteome</keyword>
<keyword evidence="1" id="KW-0472">Membrane</keyword>
<dbReference type="RefSeq" id="WP_183188779.1">
    <property type="nucleotide sequence ID" value="NZ_JACICD010000002.1"/>
</dbReference>
<evidence type="ECO:0008006" key="4">
    <source>
        <dbReference type="Google" id="ProtNLM"/>
    </source>
</evidence>
<evidence type="ECO:0000313" key="2">
    <source>
        <dbReference type="EMBL" id="MBB3770586.1"/>
    </source>
</evidence>
<accession>A0A839Z7T2</accession>
<keyword evidence="1" id="KW-0812">Transmembrane</keyword>
<keyword evidence="1" id="KW-1133">Transmembrane helix</keyword>
<dbReference type="AlphaFoldDB" id="A0A839Z7T2"/>
<proteinExistence type="predicted"/>
<organism evidence="2 3">
    <name type="scientific">Ancylobacter tetraedralis</name>
    <dbReference type="NCBI Taxonomy" id="217068"/>
    <lineage>
        <taxon>Bacteria</taxon>
        <taxon>Pseudomonadati</taxon>
        <taxon>Pseudomonadota</taxon>
        <taxon>Alphaproteobacteria</taxon>
        <taxon>Hyphomicrobiales</taxon>
        <taxon>Xanthobacteraceae</taxon>
        <taxon>Ancylobacter</taxon>
    </lineage>
</organism>
<comment type="caution">
    <text evidence="2">The sequence shown here is derived from an EMBL/GenBank/DDBJ whole genome shotgun (WGS) entry which is preliminary data.</text>
</comment>